<dbReference type="InterPro" id="IPR029028">
    <property type="entry name" value="Alpha/beta_knot_MTases"/>
</dbReference>
<dbReference type="Gene3D" id="3.40.1280.10">
    <property type="match status" value="1"/>
</dbReference>
<dbReference type="GO" id="GO:0008173">
    <property type="term" value="F:RNA methyltransferase activity"/>
    <property type="evidence" value="ECO:0007669"/>
    <property type="project" value="InterPro"/>
</dbReference>
<dbReference type="GO" id="GO:0032259">
    <property type="term" value="P:methylation"/>
    <property type="evidence" value="ECO:0007669"/>
    <property type="project" value="UniProtKB-KW"/>
</dbReference>
<organism evidence="4 5">
    <name type="scientific">Candidatus Magasanikbacteria bacterium CG_4_9_14_3_um_filter_32_9</name>
    <dbReference type="NCBI Taxonomy" id="1974644"/>
    <lineage>
        <taxon>Bacteria</taxon>
        <taxon>Candidatus Magasanikiibacteriota</taxon>
    </lineage>
</organism>
<dbReference type="Proteomes" id="UP000230843">
    <property type="component" value="Unassembled WGS sequence"/>
</dbReference>
<proteinExistence type="predicted"/>
<dbReference type="SUPFAM" id="SSF75217">
    <property type="entry name" value="alpha/beta knot"/>
    <property type="match status" value="1"/>
</dbReference>
<protein>
    <recommendedName>
        <fullName evidence="3">tRNA/rRNA methyltransferase SpoU type domain-containing protein</fullName>
    </recommendedName>
</protein>
<dbReference type="CDD" id="cd18095">
    <property type="entry name" value="SpoU-like_rRNA-MTase"/>
    <property type="match status" value="1"/>
</dbReference>
<dbReference type="InterPro" id="IPR029026">
    <property type="entry name" value="tRNA_m1G_MTases_N"/>
</dbReference>
<feature type="domain" description="tRNA/rRNA methyltransferase SpoU type" evidence="3">
    <location>
        <begin position="95"/>
        <end position="231"/>
    </location>
</feature>
<dbReference type="InterPro" id="IPR001537">
    <property type="entry name" value="SpoU_MeTrfase"/>
</dbReference>
<dbReference type="Pfam" id="PF00588">
    <property type="entry name" value="SpoU_methylase"/>
    <property type="match status" value="1"/>
</dbReference>
<keyword evidence="2" id="KW-0808">Transferase</keyword>
<sequence length="236" mass="26323">MVLYFTYKVKNNMLSLAKEKLIKSLHTKKGRLNADLCLVESKKVIETAGNAVEFTFTDSDTEIFDDLITTETPQNIAGVAKIPKWNLDDIKKYPTIVVLDGVQDPGNVGSIFRLCLGFNASLILIESVDPTSPKVIRSSVGTLFQIPWLNIKRSEAEKLFQDLGRPIYRLEKRSSEILDNKLIKKMNGNIIIIVGSEGQGIKIDTKGTSIEIKHNEKLESLNVGHALAILLNSRQK</sequence>
<dbReference type="GO" id="GO:0006396">
    <property type="term" value="P:RNA processing"/>
    <property type="evidence" value="ECO:0007669"/>
    <property type="project" value="InterPro"/>
</dbReference>
<comment type="caution">
    <text evidence="4">The sequence shown here is derived from an EMBL/GenBank/DDBJ whole genome shotgun (WGS) entry which is preliminary data.</text>
</comment>
<reference evidence="5" key="1">
    <citation type="submission" date="2017-09" db="EMBL/GenBank/DDBJ databases">
        <title>Depth-based differentiation of microbial function through sediment-hosted aquifers and enrichment of novel symbionts in the deep terrestrial subsurface.</title>
        <authorList>
            <person name="Probst A.J."/>
            <person name="Ladd B."/>
            <person name="Jarett J.K."/>
            <person name="Geller-Mcgrath D.E."/>
            <person name="Sieber C.M.K."/>
            <person name="Emerson J.B."/>
            <person name="Anantharaman K."/>
            <person name="Thomas B.C."/>
            <person name="Malmstrom R."/>
            <person name="Stieglmeier M."/>
            <person name="Klingl A."/>
            <person name="Woyke T."/>
            <person name="Ryan C.M."/>
            <person name="Banfield J.F."/>
        </authorList>
    </citation>
    <scope>NUCLEOTIDE SEQUENCE [LARGE SCALE GENOMIC DNA]</scope>
</reference>
<dbReference type="InterPro" id="IPR051259">
    <property type="entry name" value="rRNA_Methyltransferase"/>
</dbReference>
<evidence type="ECO:0000256" key="2">
    <source>
        <dbReference type="ARBA" id="ARBA00022679"/>
    </source>
</evidence>
<dbReference type="AlphaFoldDB" id="A0A2M7Z6Y7"/>
<name>A0A2M7Z6Y7_9BACT</name>
<dbReference type="GO" id="GO:0003723">
    <property type="term" value="F:RNA binding"/>
    <property type="evidence" value="ECO:0007669"/>
    <property type="project" value="InterPro"/>
</dbReference>
<keyword evidence="1" id="KW-0489">Methyltransferase</keyword>
<dbReference type="PANTHER" id="PTHR43191:SF2">
    <property type="entry name" value="RRNA METHYLTRANSFERASE 3, MITOCHONDRIAL"/>
    <property type="match status" value="1"/>
</dbReference>
<evidence type="ECO:0000313" key="5">
    <source>
        <dbReference type="Proteomes" id="UP000230843"/>
    </source>
</evidence>
<dbReference type="EMBL" id="PFVJ01000044">
    <property type="protein sequence ID" value="PJA89845.1"/>
    <property type="molecule type" value="Genomic_DNA"/>
</dbReference>
<evidence type="ECO:0000313" key="4">
    <source>
        <dbReference type="EMBL" id="PJA89845.1"/>
    </source>
</evidence>
<evidence type="ECO:0000256" key="1">
    <source>
        <dbReference type="ARBA" id="ARBA00022603"/>
    </source>
</evidence>
<gene>
    <name evidence="4" type="ORF">CO137_02125</name>
</gene>
<dbReference type="PANTHER" id="PTHR43191">
    <property type="entry name" value="RRNA METHYLTRANSFERASE 3"/>
    <property type="match status" value="1"/>
</dbReference>
<accession>A0A2M7Z6Y7</accession>
<evidence type="ECO:0000259" key="3">
    <source>
        <dbReference type="Pfam" id="PF00588"/>
    </source>
</evidence>